<dbReference type="Gene3D" id="3.40.50.150">
    <property type="entry name" value="Vaccinia Virus protein VP39"/>
    <property type="match status" value="1"/>
</dbReference>
<dbReference type="InterPro" id="IPR020084">
    <property type="entry name" value="NUDIX_hydrolase_CS"/>
</dbReference>
<dbReference type="SUPFAM" id="SSF55811">
    <property type="entry name" value="Nudix"/>
    <property type="match status" value="1"/>
</dbReference>
<reference evidence="7 8" key="1">
    <citation type="submission" date="2018-05" db="EMBL/GenBank/DDBJ databases">
        <title>Streptomyces venezuelae.</title>
        <authorList>
            <person name="Kim W."/>
            <person name="Lee N."/>
            <person name="Cho B.-K."/>
        </authorList>
    </citation>
    <scope>NUCLEOTIDE SEQUENCE [LARGE SCALE GENOMIC DNA]</scope>
    <source>
        <strain evidence="7 8">ATCC 14584</strain>
    </source>
</reference>
<evidence type="ECO:0000313" key="7">
    <source>
        <dbReference type="EMBL" id="QES37270.1"/>
    </source>
</evidence>
<evidence type="ECO:0000259" key="5">
    <source>
        <dbReference type="PROSITE" id="PS51462"/>
    </source>
</evidence>
<dbReference type="Proteomes" id="UP000322927">
    <property type="component" value="Chromosome"/>
</dbReference>
<feature type="domain" description="VOC" evidence="6">
    <location>
        <begin position="376"/>
        <end position="501"/>
    </location>
</feature>
<dbReference type="AlphaFoldDB" id="A0A5P2C4R1"/>
<sequence>MTSNEAPEPIDWDAAAATFDDEPDHGLRDRTVRAAWADRMRDWLPDTPGDVLDLGCGTGSLALLAAGLGHRVTGVDLSPDMVELAREKLAGRDAEVLVGDAGLPPVQGRRFDVVLARHVLWTFPDPEATLRHWCGLLRPGGRLILVEGVWGTVSPSGLPMSRLVAALTPLVARIHSERLSGDARLWGRRVDDERYAVVGVAPDAPARHSEIVDVHLILRRGDEVLLARRSGTGYGDGLLHLPSGHVEDGEDVRAAVIREAREEIGLDLDPADLRVEAVVQHRGPGQAPRTGWFFSAEHGAGGEPVNAEPDKCSELVWHPLSALPHDMVAYCRAGLAAWRAGERFLVHWQSDGEAVAYEGDRATAPESLAPAVRTGGVHHVELWVPDLAAAKGPWGWLLGALGHVPFQRWGHGMSWRRDETYIVLEQSPDLRPGGHDRHRPGLNHLAFHVADRAGLDALVTAAPDHGWSLLFADRHPHAGGDGRYAAYLEDAWGYEVELVAE</sequence>
<dbReference type="PANTHER" id="PTHR43464">
    <property type="entry name" value="METHYLTRANSFERASE"/>
    <property type="match status" value="1"/>
</dbReference>
<dbReference type="GO" id="GO:0032259">
    <property type="term" value="P:methylation"/>
    <property type="evidence" value="ECO:0007669"/>
    <property type="project" value="UniProtKB-KW"/>
</dbReference>
<dbReference type="GO" id="GO:0008757">
    <property type="term" value="F:S-adenosylmethionine-dependent methyltransferase activity"/>
    <property type="evidence" value="ECO:0007669"/>
    <property type="project" value="InterPro"/>
</dbReference>
<feature type="domain" description="Nudix hydrolase" evidence="5">
    <location>
        <begin position="193"/>
        <end position="340"/>
    </location>
</feature>
<dbReference type="InterPro" id="IPR029068">
    <property type="entry name" value="Glyas_Bleomycin-R_OHBP_Dase"/>
</dbReference>
<dbReference type="InterPro" id="IPR015797">
    <property type="entry name" value="NUDIX_hydrolase-like_dom_sf"/>
</dbReference>
<dbReference type="PANTHER" id="PTHR43464:SF19">
    <property type="entry name" value="UBIQUINONE BIOSYNTHESIS O-METHYLTRANSFERASE, MITOCHONDRIAL"/>
    <property type="match status" value="1"/>
</dbReference>
<dbReference type="CDD" id="cd02440">
    <property type="entry name" value="AdoMet_MTases"/>
    <property type="match status" value="1"/>
</dbReference>
<evidence type="ECO:0000256" key="4">
    <source>
        <dbReference type="ARBA" id="ARBA00022801"/>
    </source>
</evidence>
<dbReference type="GO" id="GO:0016787">
    <property type="term" value="F:hydrolase activity"/>
    <property type="evidence" value="ECO:0007669"/>
    <property type="project" value="UniProtKB-KW"/>
</dbReference>
<dbReference type="SUPFAM" id="SSF53335">
    <property type="entry name" value="S-adenosyl-L-methionine-dependent methyltransferases"/>
    <property type="match status" value="1"/>
</dbReference>
<evidence type="ECO:0000256" key="3">
    <source>
        <dbReference type="ARBA" id="ARBA00022691"/>
    </source>
</evidence>
<proteinExistence type="predicted"/>
<protein>
    <submittedName>
        <fullName evidence="7">Methyltransferase type 11</fullName>
    </submittedName>
</protein>
<evidence type="ECO:0000256" key="2">
    <source>
        <dbReference type="ARBA" id="ARBA00022679"/>
    </source>
</evidence>
<dbReference type="PROSITE" id="PS00893">
    <property type="entry name" value="NUDIX_BOX"/>
    <property type="match status" value="1"/>
</dbReference>
<accession>A0A5P2C4R1</accession>
<organism evidence="7 8">
    <name type="scientific">Streptomyces venezuelae</name>
    <dbReference type="NCBI Taxonomy" id="54571"/>
    <lineage>
        <taxon>Bacteria</taxon>
        <taxon>Bacillati</taxon>
        <taxon>Actinomycetota</taxon>
        <taxon>Actinomycetes</taxon>
        <taxon>Kitasatosporales</taxon>
        <taxon>Streptomycetaceae</taxon>
        <taxon>Streptomyces</taxon>
    </lineage>
</organism>
<dbReference type="OrthoDB" id="21342at2"/>
<dbReference type="Pfam" id="PF13669">
    <property type="entry name" value="Glyoxalase_4"/>
    <property type="match status" value="1"/>
</dbReference>
<dbReference type="InterPro" id="IPR037523">
    <property type="entry name" value="VOC_core"/>
</dbReference>
<dbReference type="InterPro" id="IPR029063">
    <property type="entry name" value="SAM-dependent_MTases_sf"/>
</dbReference>
<dbReference type="SUPFAM" id="SSF54593">
    <property type="entry name" value="Glyoxalase/Bleomycin resistance protein/Dihydroxybiphenyl dioxygenase"/>
    <property type="match status" value="1"/>
</dbReference>
<dbReference type="InterPro" id="IPR013216">
    <property type="entry name" value="Methyltransf_11"/>
</dbReference>
<keyword evidence="1 7" id="KW-0489">Methyltransferase</keyword>
<dbReference type="EMBL" id="CP029192">
    <property type="protein sequence ID" value="QES37270.1"/>
    <property type="molecule type" value="Genomic_DNA"/>
</dbReference>
<name>A0A5P2C4R1_STRVZ</name>
<dbReference type="Pfam" id="PF08241">
    <property type="entry name" value="Methyltransf_11"/>
    <property type="match status" value="1"/>
</dbReference>
<keyword evidence="2 7" id="KW-0808">Transferase</keyword>
<dbReference type="RefSeq" id="WP_150219504.1">
    <property type="nucleotide sequence ID" value="NZ_CP029192.1"/>
</dbReference>
<gene>
    <name evidence="7" type="ORF">DEJ48_31145</name>
</gene>
<dbReference type="Pfam" id="PF00293">
    <property type="entry name" value="NUDIX"/>
    <property type="match status" value="1"/>
</dbReference>
<evidence type="ECO:0000313" key="8">
    <source>
        <dbReference type="Proteomes" id="UP000322927"/>
    </source>
</evidence>
<keyword evidence="4" id="KW-0378">Hydrolase</keyword>
<keyword evidence="3" id="KW-0949">S-adenosyl-L-methionine</keyword>
<dbReference type="PROSITE" id="PS51462">
    <property type="entry name" value="NUDIX"/>
    <property type="match status" value="1"/>
</dbReference>
<evidence type="ECO:0000256" key="1">
    <source>
        <dbReference type="ARBA" id="ARBA00022603"/>
    </source>
</evidence>
<dbReference type="Gene3D" id="3.10.180.10">
    <property type="entry name" value="2,3-Dihydroxybiphenyl 1,2-Dioxygenase, domain 1"/>
    <property type="match status" value="1"/>
</dbReference>
<dbReference type="CDD" id="cd04683">
    <property type="entry name" value="NUDIX_Hydrolase"/>
    <property type="match status" value="1"/>
</dbReference>
<dbReference type="Gene3D" id="3.90.79.10">
    <property type="entry name" value="Nucleoside Triphosphate Pyrophosphohydrolase"/>
    <property type="match status" value="1"/>
</dbReference>
<dbReference type="InterPro" id="IPR000086">
    <property type="entry name" value="NUDIX_hydrolase_dom"/>
</dbReference>
<dbReference type="PROSITE" id="PS51819">
    <property type="entry name" value="VOC"/>
    <property type="match status" value="1"/>
</dbReference>
<evidence type="ECO:0000259" key="6">
    <source>
        <dbReference type="PROSITE" id="PS51819"/>
    </source>
</evidence>